<organism evidence="5 6">
    <name type="scientific">Salegentibacter agarivorans</name>
    <dbReference type="NCBI Taxonomy" id="345907"/>
    <lineage>
        <taxon>Bacteria</taxon>
        <taxon>Pseudomonadati</taxon>
        <taxon>Bacteroidota</taxon>
        <taxon>Flavobacteriia</taxon>
        <taxon>Flavobacteriales</taxon>
        <taxon>Flavobacteriaceae</taxon>
        <taxon>Salegentibacter</taxon>
    </lineage>
</organism>
<evidence type="ECO:0000256" key="2">
    <source>
        <dbReference type="ARBA" id="ARBA00022801"/>
    </source>
</evidence>
<evidence type="ECO:0000259" key="4">
    <source>
        <dbReference type="PROSITE" id="PS51677"/>
    </source>
</evidence>
<reference evidence="6" key="1">
    <citation type="submission" date="2016-10" db="EMBL/GenBank/DDBJ databases">
        <authorList>
            <person name="Varghese N."/>
            <person name="Submissions S."/>
        </authorList>
    </citation>
    <scope>NUCLEOTIDE SEQUENCE [LARGE SCALE GENOMIC DNA]</scope>
    <source>
        <strain evidence="6">DSM 23515</strain>
    </source>
</reference>
<protein>
    <submittedName>
        <fullName evidence="5">Peptidoglycan/xylan/chitin deacetylase, PgdA/CDA1 family</fullName>
    </submittedName>
</protein>
<dbReference type="Gene3D" id="3.20.20.370">
    <property type="entry name" value="Glycoside hydrolase/deacetylase"/>
    <property type="match status" value="1"/>
</dbReference>
<dbReference type="InterPro" id="IPR002509">
    <property type="entry name" value="NODB_dom"/>
</dbReference>
<proteinExistence type="predicted"/>
<dbReference type="AlphaFoldDB" id="A0A1I2LX66"/>
<dbReference type="InterPro" id="IPR050248">
    <property type="entry name" value="Polysacc_deacetylase_ArnD"/>
</dbReference>
<dbReference type="PANTHER" id="PTHR10587">
    <property type="entry name" value="GLYCOSYL TRANSFERASE-RELATED"/>
    <property type="match status" value="1"/>
</dbReference>
<keyword evidence="2" id="KW-0378">Hydrolase</keyword>
<sequence>MAAFGFQVATRFSFSLNHFSNMNPFFIKYPSILRKLYPNRITQIQDKKSIYLTFDDGPIPEITPWVLEQLKKYKAKATFFCIGDNIRKNPEIFQQLSKENHRIGNHTFNHLNGWKTKTEVYVENVQKTEEILQEKRKKREERRDNRTQNQENAKPVTCNSQPETSTQKLFRPPYGKINNSQASALVKLNYKIVMWDVLSGDFENRISKEKCFKNVINNASGGSTIVFHDSQKAFKNLKYTLPKVLEYYAEKGISFKAL</sequence>
<dbReference type="InterPro" id="IPR011330">
    <property type="entry name" value="Glyco_hydro/deAcase_b/a-brl"/>
</dbReference>
<evidence type="ECO:0000313" key="6">
    <source>
        <dbReference type="Proteomes" id="UP000199116"/>
    </source>
</evidence>
<accession>A0A1I2LX66</accession>
<dbReference type="PROSITE" id="PS51677">
    <property type="entry name" value="NODB"/>
    <property type="match status" value="1"/>
</dbReference>
<dbReference type="PANTHER" id="PTHR10587:SF133">
    <property type="entry name" value="CHITIN DEACETYLASE 1-RELATED"/>
    <property type="match status" value="1"/>
</dbReference>
<evidence type="ECO:0000256" key="1">
    <source>
        <dbReference type="ARBA" id="ARBA00022723"/>
    </source>
</evidence>
<dbReference type="CDD" id="cd10917">
    <property type="entry name" value="CE4_NodB_like_6s_7s"/>
    <property type="match status" value="1"/>
</dbReference>
<dbReference type="GO" id="GO:0016020">
    <property type="term" value="C:membrane"/>
    <property type="evidence" value="ECO:0007669"/>
    <property type="project" value="TreeGrafter"/>
</dbReference>
<dbReference type="GO" id="GO:0005975">
    <property type="term" value="P:carbohydrate metabolic process"/>
    <property type="evidence" value="ECO:0007669"/>
    <property type="project" value="InterPro"/>
</dbReference>
<feature type="domain" description="NodB homology" evidence="4">
    <location>
        <begin position="48"/>
        <end position="256"/>
    </location>
</feature>
<feature type="region of interest" description="Disordered" evidence="3">
    <location>
        <begin position="133"/>
        <end position="173"/>
    </location>
</feature>
<evidence type="ECO:0000313" key="5">
    <source>
        <dbReference type="EMBL" id="SFF82087.1"/>
    </source>
</evidence>
<gene>
    <name evidence="5" type="ORF">SAMN04488033_11040</name>
</gene>
<dbReference type="GO" id="GO:0016810">
    <property type="term" value="F:hydrolase activity, acting on carbon-nitrogen (but not peptide) bonds"/>
    <property type="evidence" value="ECO:0007669"/>
    <property type="project" value="InterPro"/>
</dbReference>
<keyword evidence="6" id="KW-1185">Reference proteome</keyword>
<name>A0A1I2LX66_9FLAO</name>
<evidence type="ECO:0000256" key="3">
    <source>
        <dbReference type="SAM" id="MobiDB-lite"/>
    </source>
</evidence>
<keyword evidence="1" id="KW-0479">Metal-binding</keyword>
<dbReference type="EMBL" id="FOOH01000010">
    <property type="protein sequence ID" value="SFF82087.1"/>
    <property type="molecule type" value="Genomic_DNA"/>
</dbReference>
<dbReference type="SUPFAM" id="SSF88713">
    <property type="entry name" value="Glycoside hydrolase/deacetylase"/>
    <property type="match status" value="1"/>
</dbReference>
<dbReference type="GO" id="GO:0046872">
    <property type="term" value="F:metal ion binding"/>
    <property type="evidence" value="ECO:0007669"/>
    <property type="project" value="UniProtKB-KW"/>
</dbReference>
<dbReference type="Proteomes" id="UP000199116">
    <property type="component" value="Unassembled WGS sequence"/>
</dbReference>
<dbReference type="Pfam" id="PF01522">
    <property type="entry name" value="Polysacc_deac_1"/>
    <property type="match status" value="1"/>
</dbReference>
<feature type="compositionally biased region" description="Polar residues" evidence="3">
    <location>
        <begin position="147"/>
        <end position="168"/>
    </location>
</feature>